<dbReference type="GO" id="GO:0005634">
    <property type="term" value="C:nucleus"/>
    <property type="evidence" value="ECO:0007669"/>
    <property type="project" value="TreeGrafter"/>
</dbReference>
<evidence type="ECO:0000313" key="2">
    <source>
        <dbReference type="EMBL" id="CAD8122990.1"/>
    </source>
</evidence>
<reference evidence="2" key="1">
    <citation type="submission" date="2021-01" db="EMBL/GenBank/DDBJ databases">
        <authorList>
            <consortium name="Genoscope - CEA"/>
            <person name="William W."/>
        </authorList>
    </citation>
    <scope>NUCLEOTIDE SEQUENCE</scope>
</reference>
<organism evidence="2 3">
    <name type="scientific">Paramecium sonneborni</name>
    <dbReference type="NCBI Taxonomy" id="65129"/>
    <lineage>
        <taxon>Eukaryota</taxon>
        <taxon>Sar</taxon>
        <taxon>Alveolata</taxon>
        <taxon>Ciliophora</taxon>
        <taxon>Intramacronucleata</taxon>
        <taxon>Oligohymenophorea</taxon>
        <taxon>Peniculida</taxon>
        <taxon>Parameciidae</taxon>
        <taxon>Paramecium</taxon>
    </lineage>
</organism>
<evidence type="ECO:0000313" key="3">
    <source>
        <dbReference type="Proteomes" id="UP000692954"/>
    </source>
</evidence>
<dbReference type="OrthoDB" id="295158at2759"/>
<dbReference type="Proteomes" id="UP000692954">
    <property type="component" value="Unassembled WGS sequence"/>
</dbReference>
<evidence type="ECO:0008006" key="4">
    <source>
        <dbReference type="Google" id="ProtNLM"/>
    </source>
</evidence>
<name>A0A8S1R8D4_9CILI</name>
<dbReference type="PANTHER" id="PTHR13271">
    <property type="entry name" value="UNCHARACTERIZED PUTATIVE METHYLTRANSFERASE"/>
    <property type="match status" value="1"/>
</dbReference>
<dbReference type="PANTHER" id="PTHR13271:SF34">
    <property type="entry name" value="N-LYSINE METHYLTRANSFERASE SETD6"/>
    <property type="match status" value="1"/>
</dbReference>
<dbReference type="AlphaFoldDB" id="A0A8S1R8D4"/>
<sequence length="704" mass="84657">MKRHSTGKKFHKIKGLKKADPKAIIPETPKEIKDFIEDLTFKGSSIQKVKYAYFQTRNGLKYPGLIATEAIVPNDTLVTLPRETLLTTYQAFESPLKPMFLEYPQFFSPQLHPTWENNQILAFLLYEYQKGKESNWYHMIVNFPKDVDYAVYWNSDDLELLDDQKMIKQARKKYIELLVSFQTLRYIADKFPNLYKPGIVTIENAIWLHTSIVTRCFGGQGLKYVTMVPFCELFNHENSDVCYDLQQQDNSTRYNYEFMTKKLNKEKQDDDELSITSSENSQFSEDDLSDSEFVQDDYNYYQEFDFDEYSEQAIQNSKNNLKFKTNNNQKQNDLLLKMNKEFNIKLNIQKDIFLLAVDCKAFLFQNIDFGDNISIFFIAQIFNELDTSFQNFIYEEKSSYQIREYINQIQKACTSYKNYWYHFNNEILRRPIQQKYNYFAQKIGKRPTRNIHSMEQILKQPVDRNCDYYTPFYQKEHFKNLLMRTRDPFEKGSQVYFCYTRLSNKMMLLKYGMALEYNKYDSTFLRVEFLKYLEKSKVGTWIVHKFKLSKLKRFKLKHTIPPYELIVFCKLVNWTFNIDTVETIFKIQDLQLERKALVLALKLLEEQNSKFKDKIEDLELLLQNQNIGYHEYFAVVYRLERLRIYRRNINLINISIIVLDKMMQGVPFEKASEKTEYDLDFYETNRYILRKYFEQMRWALYNLK</sequence>
<dbReference type="GO" id="GO:0016279">
    <property type="term" value="F:protein-lysine N-methyltransferase activity"/>
    <property type="evidence" value="ECO:0007669"/>
    <property type="project" value="TreeGrafter"/>
</dbReference>
<proteinExistence type="predicted"/>
<accession>A0A8S1R8D4</accession>
<dbReference type="EMBL" id="CAJJDN010000141">
    <property type="protein sequence ID" value="CAD8122990.1"/>
    <property type="molecule type" value="Genomic_DNA"/>
</dbReference>
<dbReference type="FunFam" id="3.90.1410.10:FF:000025">
    <property type="entry name" value="Uncharacterized protein"/>
    <property type="match status" value="1"/>
</dbReference>
<gene>
    <name evidence="2" type="ORF">PSON_ATCC_30995.1.T1410153</name>
</gene>
<comment type="caution">
    <text evidence="2">The sequence shown here is derived from an EMBL/GenBank/DDBJ whole genome shotgun (WGS) entry which is preliminary data.</text>
</comment>
<dbReference type="CDD" id="cd10527">
    <property type="entry name" value="SET_LSMT"/>
    <property type="match status" value="1"/>
</dbReference>
<protein>
    <recommendedName>
        <fullName evidence="4">Rubisco LSMT substrate-binding domain-containing protein</fullName>
    </recommendedName>
</protein>
<feature type="coiled-coil region" evidence="1">
    <location>
        <begin position="587"/>
        <end position="624"/>
    </location>
</feature>
<keyword evidence="1" id="KW-0175">Coiled coil</keyword>
<keyword evidence="3" id="KW-1185">Reference proteome</keyword>
<dbReference type="InterPro" id="IPR050600">
    <property type="entry name" value="SETD3_SETD6_MTase"/>
</dbReference>
<evidence type="ECO:0000256" key="1">
    <source>
        <dbReference type="SAM" id="Coils"/>
    </source>
</evidence>